<evidence type="ECO:0000259" key="4">
    <source>
        <dbReference type="PROSITE" id="PS50041"/>
    </source>
</evidence>
<evidence type="ECO:0000256" key="2">
    <source>
        <dbReference type="SAM" id="Phobius"/>
    </source>
</evidence>
<dbReference type="SMART" id="SM00034">
    <property type="entry name" value="CLECT"/>
    <property type="match status" value="2"/>
</dbReference>
<evidence type="ECO:0000313" key="5">
    <source>
        <dbReference type="Proteomes" id="UP000515135"/>
    </source>
</evidence>
<feature type="compositionally biased region" description="Low complexity" evidence="1">
    <location>
        <begin position="323"/>
        <end position="383"/>
    </location>
</feature>
<dbReference type="KEGG" id="bbel:109486464"/>
<keyword evidence="2" id="KW-1133">Transmembrane helix</keyword>
<dbReference type="InterPro" id="IPR050801">
    <property type="entry name" value="Ca-Dep_Lectins_ImmuneDev"/>
</dbReference>
<protein>
    <submittedName>
        <fullName evidence="6">Macrophage mannose receptor 1-like</fullName>
    </submittedName>
</protein>
<proteinExistence type="predicted"/>
<dbReference type="AlphaFoldDB" id="A0A6P5AS03"/>
<keyword evidence="2" id="KW-0472">Membrane</keyword>
<feature type="transmembrane region" description="Helical" evidence="2">
    <location>
        <begin position="398"/>
        <end position="421"/>
    </location>
</feature>
<evidence type="ECO:0000256" key="1">
    <source>
        <dbReference type="SAM" id="MobiDB-lite"/>
    </source>
</evidence>
<dbReference type="CDD" id="cd00037">
    <property type="entry name" value="CLECT"/>
    <property type="match status" value="2"/>
</dbReference>
<name>A0A6P5AS03_BRABE</name>
<keyword evidence="5" id="KW-1185">Reference proteome</keyword>
<dbReference type="SUPFAM" id="SSF56436">
    <property type="entry name" value="C-type lectin-like"/>
    <property type="match status" value="2"/>
</dbReference>
<dbReference type="RefSeq" id="XP_019645852.1">
    <property type="nucleotide sequence ID" value="XM_019790293.1"/>
</dbReference>
<sequence length="436" mass="46576">MAHSELRFRLLVWLFVLFGSLGTITAQESSGLGSCPDGYVQFEGVCYRVYKEFRTYGQAMGICEDDGGTLAMPKTKSIDAFFTGLIIDMGPMTDAWIGLSNIAGTWTWLDGNTVDGCGFSAFDDAITLNTAGHCGYIKFTSWYKWHEDSCDGVLKSGFICQIADMCTDHPDGVSSGDTCYFANSDSYQTYAGARDGCTGAGALLAMPKNPGTTFMMMGIIIKYSASRSTDYWVGIDDLAEDGREEFADGLLLDRCSYTNWIAGFSGNDAEKNCVAFKSSMWMEWSFMDCTRPANYICQLGPGDNDGCILRTFNVVHLFVPTTIPPTTTTPPTTTPATTTAPDPTTPTTAAPVTTPRPETTTVPSTTSTFPRAPTIRTTTAPDAGQQGKQASGVDQGALAGGVSAGVVVLAAVGIGVGVAAYKFKWLAKVSPNDNDK</sequence>
<dbReference type="Pfam" id="PF00059">
    <property type="entry name" value="Lectin_C"/>
    <property type="match status" value="2"/>
</dbReference>
<dbReference type="OrthoDB" id="10059571at2759"/>
<keyword evidence="2" id="KW-0812">Transmembrane</keyword>
<dbReference type="InterPro" id="IPR001304">
    <property type="entry name" value="C-type_lectin-like"/>
</dbReference>
<gene>
    <name evidence="6" type="primary">LOC109486464</name>
</gene>
<dbReference type="PANTHER" id="PTHR22801">
    <property type="entry name" value="LITHOSTATHINE"/>
    <property type="match status" value="1"/>
</dbReference>
<evidence type="ECO:0000256" key="3">
    <source>
        <dbReference type="SAM" id="SignalP"/>
    </source>
</evidence>
<dbReference type="Gene3D" id="3.10.100.10">
    <property type="entry name" value="Mannose-Binding Protein A, subunit A"/>
    <property type="match status" value="2"/>
</dbReference>
<feature type="region of interest" description="Disordered" evidence="1">
    <location>
        <begin position="323"/>
        <end position="393"/>
    </location>
</feature>
<keyword evidence="3" id="KW-0732">Signal</keyword>
<reference evidence="6" key="1">
    <citation type="submission" date="2025-08" db="UniProtKB">
        <authorList>
            <consortium name="RefSeq"/>
        </authorList>
    </citation>
    <scope>IDENTIFICATION</scope>
    <source>
        <tissue evidence="6">Gonad</tissue>
    </source>
</reference>
<feature type="chain" id="PRO_5028011210" evidence="3">
    <location>
        <begin position="27"/>
        <end position="436"/>
    </location>
</feature>
<feature type="domain" description="C-type lectin" evidence="4">
    <location>
        <begin position="42"/>
        <end position="151"/>
    </location>
</feature>
<dbReference type="PANTHER" id="PTHR22801:SF63">
    <property type="entry name" value="C-TYPE LECTIN DOMAIN-CONTAINING PROTEIN"/>
    <property type="match status" value="1"/>
</dbReference>
<dbReference type="GeneID" id="109486464"/>
<feature type="signal peptide" evidence="3">
    <location>
        <begin position="1"/>
        <end position="26"/>
    </location>
</feature>
<dbReference type="InterPro" id="IPR016187">
    <property type="entry name" value="CTDL_fold"/>
</dbReference>
<accession>A0A6P5AS03</accession>
<evidence type="ECO:0000313" key="6">
    <source>
        <dbReference type="RefSeq" id="XP_019645852.1"/>
    </source>
</evidence>
<dbReference type="InterPro" id="IPR016186">
    <property type="entry name" value="C-type_lectin-like/link_sf"/>
</dbReference>
<dbReference type="Proteomes" id="UP000515135">
    <property type="component" value="Unplaced"/>
</dbReference>
<dbReference type="PROSITE" id="PS50041">
    <property type="entry name" value="C_TYPE_LECTIN_2"/>
    <property type="match status" value="2"/>
</dbReference>
<feature type="domain" description="C-type lectin" evidence="4">
    <location>
        <begin position="175"/>
        <end position="298"/>
    </location>
</feature>
<organism evidence="5 6">
    <name type="scientific">Branchiostoma belcheri</name>
    <name type="common">Amphioxus</name>
    <dbReference type="NCBI Taxonomy" id="7741"/>
    <lineage>
        <taxon>Eukaryota</taxon>
        <taxon>Metazoa</taxon>
        <taxon>Chordata</taxon>
        <taxon>Cephalochordata</taxon>
        <taxon>Leptocardii</taxon>
        <taxon>Amphioxiformes</taxon>
        <taxon>Branchiostomatidae</taxon>
        <taxon>Branchiostoma</taxon>
    </lineage>
</organism>